<dbReference type="Gene3D" id="3.30.230.10">
    <property type="match status" value="1"/>
</dbReference>
<dbReference type="AlphaFoldDB" id="A0A7V5PNB3"/>
<feature type="compositionally biased region" description="Basic residues" evidence="7">
    <location>
        <begin position="115"/>
        <end position="129"/>
    </location>
</feature>
<dbReference type="InterPro" id="IPR014721">
    <property type="entry name" value="Ribsml_uS5_D2-typ_fold_subgr"/>
</dbReference>
<dbReference type="InterPro" id="IPR023035">
    <property type="entry name" value="Ribosomal_uS9_bac/plastid"/>
</dbReference>
<evidence type="ECO:0000256" key="5">
    <source>
        <dbReference type="HAMAP-Rule" id="MF_00532"/>
    </source>
</evidence>
<feature type="region of interest" description="Disordered" evidence="7">
    <location>
        <begin position="98"/>
        <end position="129"/>
    </location>
</feature>
<dbReference type="PANTHER" id="PTHR21569">
    <property type="entry name" value="RIBOSOMAL PROTEIN S9"/>
    <property type="match status" value="1"/>
</dbReference>
<dbReference type="PANTHER" id="PTHR21569:SF1">
    <property type="entry name" value="SMALL RIBOSOMAL SUBUNIT PROTEIN US9M"/>
    <property type="match status" value="1"/>
</dbReference>
<proteinExistence type="inferred from homology"/>
<dbReference type="GO" id="GO:0005737">
    <property type="term" value="C:cytoplasm"/>
    <property type="evidence" value="ECO:0007669"/>
    <property type="project" value="UniProtKB-ARBA"/>
</dbReference>
<keyword evidence="2 5" id="KW-0689">Ribosomal protein</keyword>
<dbReference type="EMBL" id="DROD01000239">
    <property type="protein sequence ID" value="HHJ52246.1"/>
    <property type="molecule type" value="Genomic_DNA"/>
</dbReference>
<dbReference type="Proteomes" id="UP000886124">
    <property type="component" value="Unassembled WGS sequence"/>
</dbReference>
<dbReference type="GO" id="GO:0003723">
    <property type="term" value="F:RNA binding"/>
    <property type="evidence" value="ECO:0007669"/>
    <property type="project" value="TreeGrafter"/>
</dbReference>
<evidence type="ECO:0000256" key="7">
    <source>
        <dbReference type="SAM" id="MobiDB-lite"/>
    </source>
</evidence>
<gene>
    <name evidence="5" type="primary">rpsI</name>
    <name evidence="8" type="ORF">ENJ89_03545</name>
</gene>
<reference evidence="8" key="1">
    <citation type="journal article" date="2020" name="mSystems">
        <title>Genome- and Community-Level Interaction Insights into Carbon Utilization and Element Cycling Functions of Hydrothermarchaeota in Hydrothermal Sediment.</title>
        <authorList>
            <person name="Zhou Z."/>
            <person name="Liu Y."/>
            <person name="Xu W."/>
            <person name="Pan J."/>
            <person name="Luo Z.H."/>
            <person name="Li M."/>
        </authorList>
    </citation>
    <scope>NUCLEOTIDE SEQUENCE [LARGE SCALE GENOMIC DNA]</scope>
    <source>
        <strain evidence="8">HyVt-527</strain>
    </source>
</reference>
<keyword evidence="3 5" id="KW-0687">Ribonucleoprotein</keyword>
<dbReference type="GO" id="GO:0006412">
    <property type="term" value="P:translation"/>
    <property type="evidence" value="ECO:0007669"/>
    <property type="project" value="UniProtKB-UniRule"/>
</dbReference>
<evidence type="ECO:0000256" key="2">
    <source>
        <dbReference type="ARBA" id="ARBA00022980"/>
    </source>
</evidence>
<organism evidence="8">
    <name type="scientific">Caldithrix abyssi</name>
    <dbReference type="NCBI Taxonomy" id="187145"/>
    <lineage>
        <taxon>Bacteria</taxon>
        <taxon>Pseudomonadati</taxon>
        <taxon>Calditrichota</taxon>
        <taxon>Calditrichia</taxon>
        <taxon>Calditrichales</taxon>
        <taxon>Calditrichaceae</taxon>
        <taxon>Caldithrix</taxon>
    </lineage>
</organism>
<dbReference type="NCBIfam" id="NF001099">
    <property type="entry name" value="PRK00132.1"/>
    <property type="match status" value="1"/>
</dbReference>
<dbReference type="Pfam" id="PF00380">
    <property type="entry name" value="Ribosomal_S9"/>
    <property type="match status" value="1"/>
</dbReference>
<sequence length="129" mass="14682">MEVYIAVGRRKNAVARVRMTPGSGKFVINGKEGLLEYFKRETLIMDIEQPLEVTENLGKFDFTVRLNGGGLSGQAGALRLGIARALLAYSEDYRKPLRQGGFLTRDPRETERKKYGQPKARKRFQFSKR</sequence>
<name>A0A7V5PNB3_CALAY</name>
<accession>A0A7V5PNB3</accession>
<dbReference type="InterPro" id="IPR000754">
    <property type="entry name" value="Ribosomal_uS9"/>
</dbReference>
<dbReference type="GO" id="GO:0015935">
    <property type="term" value="C:small ribosomal subunit"/>
    <property type="evidence" value="ECO:0007669"/>
    <property type="project" value="UniProtKB-ARBA"/>
</dbReference>
<dbReference type="PROSITE" id="PS00360">
    <property type="entry name" value="RIBOSOMAL_S9"/>
    <property type="match status" value="1"/>
</dbReference>
<protein>
    <recommendedName>
        <fullName evidence="4 5">Small ribosomal subunit protein uS9</fullName>
    </recommendedName>
</protein>
<evidence type="ECO:0000256" key="1">
    <source>
        <dbReference type="ARBA" id="ARBA00005251"/>
    </source>
</evidence>
<evidence type="ECO:0000256" key="3">
    <source>
        <dbReference type="ARBA" id="ARBA00023274"/>
    </source>
</evidence>
<dbReference type="InterPro" id="IPR020568">
    <property type="entry name" value="Ribosomal_Su5_D2-typ_SF"/>
</dbReference>
<comment type="caution">
    <text evidence="8">The sequence shown here is derived from an EMBL/GenBank/DDBJ whole genome shotgun (WGS) entry which is preliminary data.</text>
</comment>
<dbReference type="GO" id="GO:0003735">
    <property type="term" value="F:structural constituent of ribosome"/>
    <property type="evidence" value="ECO:0007669"/>
    <property type="project" value="InterPro"/>
</dbReference>
<dbReference type="InterPro" id="IPR020574">
    <property type="entry name" value="Ribosomal_uS9_CS"/>
</dbReference>
<dbReference type="HAMAP" id="MF_00532_B">
    <property type="entry name" value="Ribosomal_uS9_B"/>
    <property type="match status" value="1"/>
</dbReference>
<feature type="compositionally biased region" description="Basic and acidic residues" evidence="7">
    <location>
        <begin position="105"/>
        <end position="114"/>
    </location>
</feature>
<evidence type="ECO:0000313" key="8">
    <source>
        <dbReference type="EMBL" id="HHJ52246.1"/>
    </source>
</evidence>
<dbReference type="SUPFAM" id="SSF54211">
    <property type="entry name" value="Ribosomal protein S5 domain 2-like"/>
    <property type="match status" value="1"/>
</dbReference>
<evidence type="ECO:0000256" key="6">
    <source>
        <dbReference type="RuleBase" id="RU003815"/>
    </source>
</evidence>
<dbReference type="FunFam" id="3.30.230.10:FF:000001">
    <property type="entry name" value="30S ribosomal protein S9"/>
    <property type="match status" value="1"/>
</dbReference>
<comment type="similarity">
    <text evidence="1 5 6">Belongs to the universal ribosomal protein uS9 family.</text>
</comment>
<evidence type="ECO:0000256" key="4">
    <source>
        <dbReference type="ARBA" id="ARBA00035259"/>
    </source>
</evidence>